<feature type="active site" description="Proton donor" evidence="3">
    <location>
        <position position="125"/>
    </location>
</feature>
<dbReference type="Pfam" id="PF01451">
    <property type="entry name" value="LMWPc"/>
    <property type="match status" value="1"/>
</dbReference>
<feature type="domain" description="Phosphotyrosine protein phosphatase I" evidence="4">
    <location>
        <begin position="2"/>
        <end position="151"/>
    </location>
</feature>
<dbReference type="EC" id="3.1.3.48" evidence="5"/>
<dbReference type="SMART" id="SM00226">
    <property type="entry name" value="LMWPc"/>
    <property type="match status" value="1"/>
</dbReference>
<organism evidence="5 6">
    <name type="scientific">Candidatus Kinetoplastidibacterium stringomonadis TCC290E</name>
    <dbReference type="NCBI Taxonomy" id="1208920"/>
    <lineage>
        <taxon>Bacteria</taxon>
        <taxon>Pseudomonadati</taxon>
        <taxon>Pseudomonadota</taxon>
        <taxon>Betaproteobacteria</taxon>
        <taxon>Candidatus Kinetoplastidibacterium</taxon>
    </lineage>
</organism>
<dbReference type="PANTHER" id="PTHR47439:SF1">
    <property type="entry name" value="ACID PHOSPHATASE"/>
    <property type="match status" value="1"/>
</dbReference>
<dbReference type="KEGG" id="kon:CONE_0468"/>
<evidence type="ECO:0000256" key="1">
    <source>
        <dbReference type="ARBA" id="ARBA00011063"/>
    </source>
</evidence>
<dbReference type="InterPro" id="IPR017867">
    <property type="entry name" value="Tyr_phospatase_low_mol_wt"/>
</dbReference>
<feature type="active site" description="Nucleophile" evidence="3">
    <location>
        <position position="8"/>
    </location>
</feature>
<dbReference type="Proteomes" id="UP000011541">
    <property type="component" value="Chromosome"/>
</dbReference>
<keyword evidence="2 5" id="KW-0378">Hydrolase</keyword>
<dbReference type="EMBL" id="CP003805">
    <property type="protein sequence ID" value="AGF48253.1"/>
    <property type="molecule type" value="Genomic_DNA"/>
</dbReference>
<dbReference type="eggNOG" id="COG0394">
    <property type="taxonomic scope" value="Bacteria"/>
</dbReference>
<evidence type="ECO:0000313" key="6">
    <source>
        <dbReference type="Proteomes" id="UP000011541"/>
    </source>
</evidence>
<dbReference type="GO" id="GO:0004725">
    <property type="term" value="F:protein tyrosine phosphatase activity"/>
    <property type="evidence" value="ECO:0007669"/>
    <property type="project" value="UniProtKB-EC"/>
</dbReference>
<keyword evidence="6" id="KW-1185">Reference proteome</keyword>
<dbReference type="PATRIC" id="fig|1208920.3.peg.235"/>
<dbReference type="InterPro" id="IPR023485">
    <property type="entry name" value="Ptyr_pPase"/>
</dbReference>
<accession>M1L6R7</accession>
<dbReference type="RefSeq" id="WP_015396940.1">
    <property type="nucleotide sequence ID" value="NC_020299.1"/>
</dbReference>
<dbReference type="InterPro" id="IPR052995">
    <property type="entry name" value="LMW-PTP"/>
</dbReference>
<dbReference type="SUPFAM" id="SSF52788">
    <property type="entry name" value="Phosphotyrosine protein phosphatases I"/>
    <property type="match status" value="1"/>
</dbReference>
<dbReference type="HOGENOM" id="CLU_071415_2_2_4"/>
<dbReference type="PRINTS" id="PR00719">
    <property type="entry name" value="LMWPTPASE"/>
</dbReference>
<dbReference type="PANTHER" id="PTHR47439">
    <property type="entry name" value="LOW MOLECULAR WEIGHT PHOSPHOTYROSINE PROTEIN PHOSPHATASE-RELATED"/>
    <property type="match status" value="1"/>
</dbReference>
<dbReference type="Gene3D" id="3.40.50.2300">
    <property type="match status" value="1"/>
</dbReference>
<name>M1L6R7_9PROT</name>
<protein>
    <submittedName>
        <fullName evidence="5">Protein-tyrosine phosphatase</fullName>
        <ecNumber evidence="5">3.1.3.48</ecNumber>
    </submittedName>
</protein>
<evidence type="ECO:0000259" key="4">
    <source>
        <dbReference type="SMART" id="SM00226"/>
    </source>
</evidence>
<reference evidence="5 6" key="1">
    <citation type="journal article" date="2013" name="Genome Biol. Evol.">
        <title>Genome evolution and phylogenomic analysis of candidatus kinetoplastibacterium, the betaproteobacterial endosymbionts of strigomonas and angomonas.</title>
        <authorList>
            <person name="Alves J.M."/>
            <person name="Serrano M.G."/>
            <person name="Maia da Silva F."/>
            <person name="Voegtly L.J."/>
            <person name="Matveyev A.V."/>
            <person name="Teixeira M.M."/>
            <person name="Camargo E.P."/>
            <person name="Buck G.A."/>
        </authorList>
    </citation>
    <scope>NUCLEOTIDE SEQUENCE [LARGE SCALE GENOMIC DNA]</scope>
    <source>
        <strain evidence="5 6">TCC290E</strain>
    </source>
</reference>
<proteinExistence type="inferred from homology"/>
<sequence>MNNILFVCTGNICRSPTAEGIFKKILIEKGIEGSFNVDSAGTHPYYIGRKPDDRSVKEALLRGYDISNHIARKLENIDFFCFDFILAMDFKNIQHMKEICPYECFNKLKLLTHFSNLYKNFEVPDPYYGNCYGFKLVIDYIENACNGLVDYIGF</sequence>
<evidence type="ECO:0000256" key="2">
    <source>
        <dbReference type="ARBA" id="ARBA00022801"/>
    </source>
</evidence>
<comment type="similarity">
    <text evidence="1">Belongs to the low molecular weight phosphotyrosine protein phosphatase family.</text>
</comment>
<feature type="active site" evidence="3">
    <location>
        <position position="14"/>
    </location>
</feature>
<evidence type="ECO:0000256" key="3">
    <source>
        <dbReference type="PIRSR" id="PIRSR617867-1"/>
    </source>
</evidence>
<dbReference type="STRING" id="1208920.CONE_0468"/>
<gene>
    <name evidence="5" type="ORF">CONE_0468</name>
</gene>
<dbReference type="OrthoDB" id="9784339at2"/>
<dbReference type="AlphaFoldDB" id="M1L6R7"/>
<dbReference type="InterPro" id="IPR036196">
    <property type="entry name" value="Ptyr_pPase_sf"/>
</dbReference>
<dbReference type="CDD" id="cd16343">
    <property type="entry name" value="LMWPTP"/>
    <property type="match status" value="1"/>
</dbReference>
<evidence type="ECO:0000313" key="5">
    <source>
        <dbReference type="EMBL" id="AGF48253.1"/>
    </source>
</evidence>